<dbReference type="Gene3D" id="3.30.559.30">
    <property type="entry name" value="Nonribosomal peptide synthetase, condensation domain"/>
    <property type="match status" value="3"/>
</dbReference>
<dbReference type="SUPFAM" id="SSF52777">
    <property type="entry name" value="CoA-dependent acyltransferases"/>
    <property type="match status" value="6"/>
</dbReference>
<dbReference type="SUPFAM" id="SSF47336">
    <property type="entry name" value="ACP-like"/>
    <property type="match status" value="3"/>
</dbReference>
<dbReference type="PANTHER" id="PTHR45527">
    <property type="entry name" value="NONRIBOSOMAL PEPTIDE SYNTHETASE"/>
    <property type="match status" value="1"/>
</dbReference>
<gene>
    <name evidence="8" type="ORF">F4559_002378</name>
</gene>
<proteinExistence type="inferred from homology"/>
<dbReference type="PROSITE" id="PS50075">
    <property type="entry name" value="CARRIER"/>
    <property type="match status" value="3"/>
</dbReference>
<evidence type="ECO:0000256" key="6">
    <source>
        <dbReference type="ARBA" id="ARBA00023194"/>
    </source>
</evidence>
<dbReference type="Pfam" id="PF00668">
    <property type="entry name" value="Condensation"/>
    <property type="match status" value="3"/>
</dbReference>
<dbReference type="InterPro" id="IPR020806">
    <property type="entry name" value="PKS_PP-bd"/>
</dbReference>
<dbReference type="Gene3D" id="3.30.559.10">
    <property type="entry name" value="Chloramphenicol acetyltransferase-like domain"/>
    <property type="match status" value="3"/>
</dbReference>
<feature type="domain" description="Carrier" evidence="7">
    <location>
        <begin position="1055"/>
        <end position="1129"/>
    </location>
</feature>
<dbReference type="InterPro" id="IPR010060">
    <property type="entry name" value="NRPS_synth"/>
</dbReference>
<dbReference type="FunFam" id="3.40.50.12780:FF:000012">
    <property type="entry name" value="Non-ribosomal peptide synthetase"/>
    <property type="match status" value="2"/>
</dbReference>
<reference evidence="8 9" key="1">
    <citation type="submission" date="2020-08" db="EMBL/GenBank/DDBJ databases">
        <title>Sequencing the genomes of 1000 actinobacteria strains.</title>
        <authorList>
            <person name="Klenk H.-P."/>
        </authorList>
    </citation>
    <scope>NUCLEOTIDE SEQUENCE [LARGE SCALE GENOMIC DNA]</scope>
    <source>
        <strain evidence="8 9">DSM 45084</strain>
    </source>
</reference>
<evidence type="ECO:0000259" key="7">
    <source>
        <dbReference type="PROSITE" id="PS50075"/>
    </source>
</evidence>
<dbReference type="PROSITE" id="PS00455">
    <property type="entry name" value="AMP_BINDING"/>
    <property type="match status" value="2"/>
</dbReference>
<evidence type="ECO:0000256" key="3">
    <source>
        <dbReference type="ARBA" id="ARBA00022450"/>
    </source>
</evidence>
<dbReference type="GO" id="GO:0003824">
    <property type="term" value="F:catalytic activity"/>
    <property type="evidence" value="ECO:0007669"/>
    <property type="project" value="InterPro"/>
</dbReference>
<protein>
    <submittedName>
        <fullName evidence="8">Amino acid adenylation domain-containing protein/non-ribosomal peptide synthase protein (TIGR01720 family)</fullName>
    </submittedName>
</protein>
<dbReference type="CDD" id="cd17652">
    <property type="entry name" value="A_NRPS_CmdD_like"/>
    <property type="match status" value="1"/>
</dbReference>
<evidence type="ECO:0000313" key="8">
    <source>
        <dbReference type="EMBL" id="MBB4965019.1"/>
    </source>
</evidence>
<evidence type="ECO:0000256" key="4">
    <source>
        <dbReference type="ARBA" id="ARBA00022553"/>
    </source>
</evidence>
<keyword evidence="5" id="KW-0677">Repeat</keyword>
<feature type="domain" description="Carrier" evidence="7">
    <location>
        <begin position="471"/>
        <end position="542"/>
    </location>
</feature>
<evidence type="ECO:0000256" key="2">
    <source>
        <dbReference type="ARBA" id="ARBA00006432"/>
    </source>
</evidence>
<dbReference type="GO" id="GO:0008610">
    <property type="term" value="P:lipid biosynthetic process"/>
    <property type="evidence" value="ECO:0007669"/>
    <property type="project" value="UniProtKB-ARBA"/>
</dbReference>
<keyword evidence="4" id="KW-0597">Phosphoprotein</keyword>
<dbReference type="GO" id="GO:0031177">
    <property type="term" value="F:phosphopantetheine binding"/>
    <property type="evidence" value="ECO:0007669"/>
    <property type="project" value="InterPro"/>
</dbReference>
<dbReference type="InterPro" id="IPR009081">
    <property type="entry name" value="PP-bd_ACP"/>
</dbReference>
<comment type="caution">
    <text evidence="8">The sequence shown here is derived from an EMBL/GenBank/DDBJ whole genome shotgun (WGS) entry which is preliminary data.</text>
</comment>
<dbReference type="RefSeq" id="WP_184668369.1">
    <property type="nucleotide sequence ID" value="NZ_BAABAI010000039.1"/>
</dbReference>
<dbReference type="CDD" id="cd19531">
    <property type="entry name" value="LCL_NRPS-like"/>
    <property type="match status" value="1"/>
</dbReference>
<dbReference type="InterPro" id="IPR001242">
    <property type="entry name" value="Condensation_dom"/>
</dbReference>
<dbReference type="Gene3D" id="3.30.300.30">
    <property type="match status" value="3"/>
</dbReference>
<feature type="domain" description="Carrier" evidence="7">
    <location>
        <begin position="2458"/>
        <end position="2533"/>
    </location>
</feature>
<dbReference type="GO" id="GO:0017000">
    <property type="term" value="P:antibiotic biosynthetic process"/>
    <property type="evidence" value="ECO:0007669"/>
    <property type="project" value="UniProtKB-KW"/>
</dbReference>
<dbReference type="PANTHER" id="PTHR45527:SF14">
    <property type="entry name" value="PLIPASTATIN SYNTHASE SUBUNIT B"/>
    <property type="match status" value="1"/>
</dbReference>
<evidence type="ECO:0000256" key="1">
    <source>
        <dbReference type="ARBA" id="ARBA00001957"/>
    </source>
</evidence>
<keyword evidence="3" id="KW-0596">Phosphopantetheine</keyword>
<sequence>MTHALDLPALVAERVRRTPGAPAIVSPDETVDYRELDARSNRLAHLLIDRGARRERVIALALPRSVEIVVAQLAVLKTGAAYLPVDPAYPAERIAFMLADAAPLLVVDGPLDTSAYPEHAPEVAIRPDDPAYVIYTSGSTGKPKGVVVTHRGLPAFARAEAEHLDVRPGDRVLQFSSPSFDASVLELCMALPTGAALVVPPPGPLLGEQLADVLEQQRVTHALIPPVALATVPHRPLPDFRTLVVGGDACAPDLVARWAPGRRMVNAYGPTESTVVTSWSGALEPGGTPPIGRPIPGTEVRVLDADLRPCAEGELYVTGVGLARGYLGRPGLTATRFVADPFGTPGARMYRTGDVVRVRDDGDLEFVGRADHQVKIRGFRVEPGEIEALLGTHEGVAQVVVVPRDEPKRLVAYVVGRTDGLREFLAERLPNYMVPAAFVALDRFPSSPNGKLDRSALPAPVVGDVPEGFVAPRTETERRVAAVFADVLGVTVPVGAHDDFFALGGDSIRAVRVLGRLGGLPVRTLFESRTVAALAEHVPDAPPAPIPAVSRDGVLPLSPAQRRLFSLDGTAEQNTAAGLRLTGRLDLDRLAAALDAVADRHDALRTTFDVVDGEPVQVVASTGTIPLNLTTEPEAALAEPFDLRTGPLTRALLVPLGVDDHVLVLNQHHIVTDGWSVGVLVEELADRYAGVAPPEPTVQYPDFAAWDAARPVDGLDHWVARLSGVEALDLPTDRPRPALRTTAGAVLRTPLPADLVDRLTGVGRAHDATLFMTLTAAVQVLLSARSHQRDIAVGTVASGRDRADLDRTVGFFVRTLVLRSWVDPELPFSAFLDDVRTTALDAFAHDRVPFERIVAALRTAPDPSRSPLVQAAVALHEPLVRRTSFGDLALSEYDLPRPNARFDLVVEFWPRGDDLTLTVEYNRDLFDEATIQGLSTDLRALLERVVEHPDRPLRDLAGLDFPPDDAVRVRGLRVDPDEVEEVLRRHDDVTDAAVVAVDGRLVAYVAPAANPAALRGFLEQVLPAHCVPTSYVGVAELDRSALPTPPAETAVRHVAPRTPVEAVLADVFAEVLGARRVGVRDNFLALGGDSILAIQVVTKARAAGLVLTSRDVFAHQTIAALAPHVTRDAPPVTHQGEVTGDAPLTPIQHWFLDRHTVRPGHFDQSLVVEFGHDVDPAALRTALNALVAHHDALRMRFTPHRQHNAPVTDVDLSGVKEFDLSTGPLLRAEVLDARRVRLAAHHLVVDGVSWRVLAEDLKTAYGQAASGKTIHIGRKTTSFRDWARRLHAHTAAGGFDDELAHWRSVRGDADLPVDRHGPDDTASERVVTVRLTAAETTALLRDVPPVYRTQVNDVLLAALGRVLADWTGRSRVLVDLEGHGREELFDDLDTSRTVGWFTTLFPVALDLPDADWGTTLKAVKEQLRAVPRKGIGYGALRHLAGADIAADPRVGFNYLGRFAAGQRDLDLSADPAAPRPHLLDVVGKVQDDRLEFSFHYSDNAHAEATIRVLVEGFADALRGIADHCASPGAGGRTPSDFPLVALTQEQVDRITGEDAYPLTPMQAGMVFHGLARQGLYFQQTSFVVDGVPDSAAFARAWQDVVDRTPVLRSSVLWDDVPQPLQVVHAHARVPFTFLDWSGMGDRERAERWERLLADDRDQGLDLGVAPLMRVAIIRLSPDSVRVLWTFHHVLLDGWSVFHVLSDVLAPDLALERPPFRDYVAWLDRQDDRAAERYWRDVLGTFDSPTPLPLDRQGDLHAASSAHRHGIELDEAESARLYEFARRHRVTPSAIVQGAWALLLGRSSGRRDVCFGATVSGRPADLPGVDAITGIFINTLPVRVGIDGTAPVAEWLRALQAAQVEARAFEHVPLTRLSGWSGVEGGTNLFDSVVVFENYPTDLSDGMGLRELQAVETTSFPLSATVYPENRLGVVLGYEPDLFDAATVRVLGERLRTLLGGLVADPDRPLSRVPWTTEVERARIADWTGRGGEFATGTITARFAGQAARTPDAVAVTCQGSSLTYAELDARANRLAHHLIARGAGPESLVALRFPRSLDLVVAVLGVLKSGAAYLPVDPDYPAERIAVMVADARPVVVLDALPDLAELPATAPEVVLRPEHAAYVIYTSGSTGKPKGVVVPHGNVIRLFTATDARFGFGPDDVWTLFHSYAFDFSVWELWGPLLHGGRLVVVPFEISRSPADFAALVRDEGVTVLNQTPSAFYQLLGERIAVRYVIFGGEALDVRKLASWQGTGELVNMYGITETTVHVTHTTADGTIGVPIADLRVHVLDEDLDPVPPGVVGEMYVAGAGLARGYLDRPGLTASRFVADPFAADGSRMYRTGDLAKWDSGRLRYFGRSDHQVKVRGFRIELGEVEAAMHAHPSLADVVVLVHEHRLVAYYVPEHHVTVSELRDHATGVLPDHMVPAAFVALEALPLNANGKLDRVALPAPERDAVTSAEYVAPRTETEQAIADIWAEVLDVDRVGVEDSFFALGGDSIRSLRITARTKAMFDVDLSPRDVLTARTVTGLADLVEELVLADLEALADREA</sequence>
<dbReference type="InterPro" id="IPR000873">
    <property type="entry name" value="AMP-dep_synth/lig_dom"/>
</dbReference>
<keyword evidence="9" id="KW-1185">Reference proteome</keyword>
<dbReference type="Gene3D" id="1.10.1200.10">
    <property type="entry name" value="ACP-like"/>
    <property type="match status" value="3"/>
</dbReference>
<comment type="similarity">
    <text evidence="2">Belongs to the ATP-dependent AMP-binding enzyme family.</text>
</comment>
<dbReference type="FunFam" id="2.30.38.10:FF:000001">
    <property type="entry name" value="Non-ribosomal peptide synthetase PvdI"/>
    <property type="match status" value="1"/>
</dbReference>
<accession>A0A7W7T1V8</accession>
<dbReference type="NCBIfam" id="TIGR01720">
    <property type="entry name" value="NRPS-para261"/>
    <property type="match status" value="1"/>
</dbReference>
<comment type="cofactor">
    <cofactor evidence="1">
        <name>pantetheine 4'-phosphate</name>
        <dbReference type="ChEBI" id="CHEBI:47942"/>
    </cofactor>
</comment>
<dbReference type="NCBIfam" id="TIGR01733">
    <property type="entry name" value="AA-adenyl-dom"/>
    <property type="match status" value="2"/>
</dbReference>
<dbReference type="Pfam" id="PF00550">
    <property type="entry name" value="PP-binding"/>
    <property type="match status" value="3"/>
</dbReference>
<dbReference type="CDD" id="cd19534">
    <property type="entry name" value="E_NRPS"/>
    <property type="match status" value="1"/>
</dbReference>
<dbReference type="FunFam" id="1.10.1200.10:FF:000005">
    <property type="entry name" value="Nonribosomal peptide synthetase 1"/>
    <property type="match status" value="2"/>
</dbReference>
<dbReference type="InterPro" id="IPR020845">
    <property type="entry name" value="AMP-binding_CS"/>
</dbReference>
<dbReference type="InterPro" id="IPR006162">
    <property type="entry name" value="Ppantetheine_attach_site"/>
</dbReference>
<dbReference type="Proteomes" id="UP000542674">
    <property type="component" value="Unassembled WGS sequence"/>
</dbReference>
<dbReference type="EMBL" id="JACHJS010000001">
    <property type="protein sequence ID" value="MBB4965019.1"/>
    <property type="molecule type" value="Genomic_DNA"/>
</dbReference>
<dbReference type="InterPro" id="IPR036736">
    <property type="entry name" value="ACP-like_sf"/>
</dbReference>
<dbReference type="SUPFAM" id="SSF56801">
    <property type="entry name" value="Acetyl-CoA synthetase-like"/>
    <property type="match status" value="3"/>
</dbReference>
<dbReference type="Gene3D" id="3.40.50.12780">
    <property type="entry name" value="N-terminal domain of ligase-like"/>
    <property type="match status" value="2"/>
</dbReference>
<dbReference type="InterPro" id="IPR042099">
    <property type="entry name" value="ANL_N_sf"/>
</dbReference>
<dbReference type="SMART" id="SM00823">
    <property type="entry name" value="PKS_PP"/>
    <property type="match status" value="3"/>
</dbReference>
<keyword evidence="6" id="KW-0045">Antibiotic biosynthesis</keyword>
<dbReference type="InterPro" id="IPR045851">
    <property type="entry name" value="AMP-bd_C_sf"/>
</dbReference>
<dbReference type="FunFam" id="3.30.300.30:FF:000010">
    <property type="entry name" value="Enterobactin synthetase component F"/>
    <property type="match status" value="1"/>
</dbReference>
<dbReference type="GO" id="GO:0044550">
    <property type="term" value="P:secondary metabolite biosynthetic process"/>
    <property type="evidence" value="ECO:0007669"/>
    <property type="project" value="UniProtKB-ARBA"/>
</dbReference>
<dbReference type="Pfam" id="PF00501">
    <property type="entry name" value="AMP-binding"/>
    <property type="match status" value="2"/>
</dbReference>
<dbReference type="CDD" id="cd19543">
    <property type="entry name" value="DCL_NRPS"/>
    <property type="match status" value="1"/>
</dbReference>
<dbReference type="PROSITE" id="PS00012">
    <property type="entry name" value="PHOSPHOPANTETHEINE"/>
    <property type="match status" value="2"/>
</dbReference>
<dbReference type="InterPro" id="IPR010071">
    <property type="entry name" value="AA_adenyl_dom"/>
</dbReference>
<dbReference type="Pfam" id="PF13193">
    <property type="entry name" value="AMP-binding_C"/>
    <property type="match status" value="3"/>
</dbReference>
<evidence type="ECO:0000256" key="5">
    <source>
        <dbReference type="ARBA" id="ARBA00022737"/>
    </source>
</evidence>
<dbReference type="InterPro" id="IPR023213">
    <property type="entry name" value="CAT-like_dom_sf"/>
</dbReference>
<organism evidence="8 9">
    <name type="scientific">Saccharothrix violaceirubra</name>
    <dbReference type="NCBI Taxonomy" id="413306"/>
    <lineage>
        <taxon>Bacteria</taxon>
        <taxon>Bacillati</taxon>
        <taxon>Actinomycetota</taxon>
        <taxon>Actinomycetes</taxon>
        <taxon>Pseudonocardiales</taxon>
        <taxon>Pseudonocardiaceae</taxon>
        <taxon>Saccharothrix</taxon>
    </lineage>
</organism>
<dbReference type="CDD" id="cd17643">
    <property type="entry name" value="A_NRPS_Cytc1-like"/>
    <property type="match status" value="1"/>
</dbReference>
<name>A0A7W7T1V8_9PSEU</name>
<dbReference type="GO" id="GO:0005737">
    <property type="term" value="C:cytoplasm"/>
    <property type="evidence" value="ECO:0007669"/>
    <property type="project" value="TreeGrafter"/>
</dbReference>
<dbReference type="InterPro" id="IPR025110">
    <property type="entry name" value="AMP-bd_C"/>
</dbReference>
<evidence type="ECO:0000313" key="9">
    <source>
        <dbReference type="Proteomes" id="UP000542674"/>
    </source>
</evidence>
<dbReference type="GO" id="GO:0043041">
    <property type="term" value="P:amino acid activation for nonribosomal peptide biosynthetic process"/>
    <property type="evidence" value="ECO:0007669"/>
    <property type="project" value="TreeGrafter"/>
</dbReference>